<name>X1SU56_9ZZZZ</name>
<gene>
    <name evidence="1" type="ORF">S12H4_06806</name>
</gene>
<organism evidence="1">
    <name type="scientific">marine sediment metagenome</name>
    <dbReference type="NCBI Taxonomy" id="412755"/>
    <lineage>
        <taxon>unclassified sequences</taxon>
        <taxon>metagenomes</taxon>
        <taxon>ecological metagenomes</taxon>
    </lineage>
</organism>
<dbReference type="AlphaFoldDB" id="X1SU56"/>
<proteinExistence type="predicted"/>
<comment type="caution">
    <text evidence="1">The sequence shown here is derived from an EMBL/GenBank/DDBJ whole genome shotgun (WGS) entry which is preliminary data.</text>
</comment>
<sequence>MTLCKTGQGITDIRGGTGGVYFTRDRSGLHCAAKPRKIKKT</sequence>
<dbReference type="EMBL" id="BARW01002444">
    <property type="protein sequence ID" value="GAI71354.1"/>
    <property type="molecule type" value="Genomic_DNA"/>
</dbReference>
<accession>X1SU56</accession>
<reference evidence="1" key="1">
    <citation type="journal article" date="2014" name="Front. Microbiol.">
        <title>High frequency of phylogenetically diverse reductive dehalogenase-homologous genes in deep subseafloor sedimentary metagenomes.</title>
        <authorList>
            <person name="Kawai M."/>
            <person name="Futagami T."/>
            <person name="Toyoda A."/>
            <person name="Takaki Y."/>
            <person name="Nishi S."/>
            <person name="Hori S."/>
            <person name="Arai W."/>
            <person name="Tsubouchi T."/>
            <person name="Morono Y."/>
            <person name="Uchiyama I."/>
            <person name="Ito T."/>
            <person name="Fujiyama A."/>
            <person name="Inagaki F."/>
            <person name="Takami H."/>
        </authorList>
    </citation>
    <scope>NUCLEOTIDE SEQUENCE</scope>
    <source>
        <strain evidence="1">Expedition CK06-06</strain>
    </source>
</reference>
<protein>
    <submittedName>
        <fullName evidence="1">Uncharacterized protein</fullName>
    </submittedName>
</protein>
<evidence type="ECO:0000313" key="1">
    <source>
        <dbReference type="EMBL" id="GAI71354.1"/>
    </source>
</evidence>